<dbReference type="Proteomes" id="UP000313359">
    <property type="component" value="Unassembled WGS sequence"/>
</dbReference>
<protein>
    <submittedName>
        <fullName evidence="2">Uncharacterized protein</fullName>
    </submittedName>
</protein>
<keyword evidence="1" id="KW-0732">Signal</keyword>
<dbReference type="EMBL" id="ML122277">
    <property type="protein sequence ID" value="RPD58090.1"/>
    <property type="molecule type" value="Genomic_DNA"/>
</dbReference>
<name>A0A5C2S3L6_9APHY</name>
<organism evidence="2 3">
    <name type="scientific">Lentinus tigrinus ALCF2SS1-6</name>
    <dbReference type="NCBI Taxonomy" id="1328759"/>
    <lineage>
        <taxon>Eukaryota</taxon>
        <taxon>Fungi</taxon>
        <taxon>Dikarya</taxon>
        <taxon>Basidiomycota</taxon>
        <taxon>Agaricomycotina</taxon>
        <taxon>Agaricomycetes</taxon>
        <taxon>Polyporales</taxon>
        <taxon>Polyporaceae</taxon>
        <taxon>Lentinus</taxon>
    </lineage>
</organism>
<feature type="signal peptide" evidence="1">
    <location>
        <begin position="1"/>
        <end position="25"/>
    </location>
</feature>
<accession>A0A5C2S3L6</accession>
<evidence type="ECO:0000313" key="3">
    <source>
        <dbReference type="Proteomes" id="UP000313359"/>
    </source>
</evidence>
<reference evidence="2" key="1">
    <citation type="journal article" date="2018" name="Genome Biol. Evol.">
        <title>Genomics and development of Lentinus tigrinus, a white-rot wood-decaying mushroom with dimorphic fruiting bodies.</title>
        <authorList>
            <person name="Wu B."/>
            <person name="Xu Z."/>
            <person name="Knudson A."/>
            <person name="Carlson A."/>
            <person name="Chen N."/>
            <person name="Kovaka S."/>
            <person name="LaButti K."/>
            <person name="Lipzen A."/>
            <person name="Pennachio C."/>
            <person name="Riley R."/>
            <person name="Schakwitz W."/>
            <person name="Umezawa K."/>
            <person name="Ohm R.A."/>
            <person name="Grigoriev I.V."/>
            <person name="Nagy L.G."/>
            <person name="Gibbons J."/>
            <person name="Hibbett D."/>
        </authorList>
    </citation>
    <scope>NUCLEOTIDE SEQUENCE [LARGE SCALE GENOMIC DNA]</scope>
    <source>
        <strain evidence="2">ALCF2SS1-6</strain>
    </source>
</reference>
<proteinExistence type="predicted"/>
<gene>
    <name evidence="2" type="ORF">L227DRAFT_655085</name>
</gene>
<feature type="chain" id="PRO_5023139287" evidence="1">
    <location>
        <begin position="26"/>
        <end position="165"/>
    </location>
</feature>
<dbReference type="AlphaFoldDB" id="A0A5C2S3L6"/>
<keyword evidence="3" id="KW-1185">Reference proteome</keyword>
<evidence type="ECO:0000313" key="2">
    <source>
        <dbReference type="EMBL" id="RPD58090.1"/>
    </source>
</evidence>
<sequence length="165" mass="17302">MFSYKFATLANLALALCASAHPAQTTSDRIYHGEHGVNNFPPASQASHWSCSTDYSAVVTRTYSPRVTVTETVMTTMVPTPSGQPTQLIARRDTSSSDAPSVPIVTVTSTATYTVTDSTLLYHTSTATATSIVSVTSTITASPATETDTLTVTSKVTAVQSTTTA</sequence>
<evidence type="ECO:0000256" key="1">
    <source>
        <dbReference type="SAM" id="SignalP"/>
    </source>
</evidence>